<reference evidence="1 2" key="1">
    <citation type="submission" date="2024-04" db="EMBL/GenBank/DDBJ databases">
        <title>Tritrichomonas musculus Genome.</title>
        <authorList>
            <person name="Alves-Ferreira E."/>
            <person name="Grigg M."/>
            <person name="Lorenzi H."/>
            <person name="Galac M."/>
        </authorList>
    </citation>
    <scope>NUCLEOTIDE SEQUENCE [LARGE SCALE GENOMIC DNA]</scope>
    <source>
        <strain evidence="1 2">EAF2021</strain>
    </source>
</reference>
<proteinExistence type="predicted"/>
<dbReference type="InterPro" id="IPR012337">
    <property type="entry name" value="RNaseH-like_sf"/>
</dbReference>
<protein>
    <recommendedName>
        <fullName evidence="3">HAT C-terminal dimerisation domain-containing protein</fullName>
    </recommendedName>
</protein>
<organism evidence="1 2">
    <name type="scientific">Tritrichomonas musculus</name>
    <dbReference type="NCBI Taxonomy" id="1915356"/>
    <lineage>
        <taxon>Eukaryota</taxon>
        <taxon>Metamonada</taxon>
        <taxon>Parabasalia</taxon>
        <taxon>Tritrichomonadida</taxon>
        <taxon>Tritrichomonadidae</taxon>
        <taxon>Tritrichomonas</taxon>
    </lineage>
</organism>
<evidence type="ECO:0000313" key="2">
    <source>
        <dbReference type="Proteomes" id="UP001470230"/>
    </source>
</evidence>
<evidence type="ECO:0008006" key="3">
    <source>
        <dbReference type="Google" id="ProtNLM"/>
    </source>
</evidence>
<keyword evidence="2" id="KW-1185">Reference proteome</keyword>
<gene>
    <name evidence="1" type="ORF">M9Y10_026783</name>
</gene>
<comment type="caution">
    <text evidence="1">The sequence shown here is derived from an EMBL/GenBank/DDBJ whole genome shotgun (WGS) entry which is preliminary data.</text>
</comment>
<name>A0ABR2H8D7_9EUKA</name>
<dbReference type="EMBL" id="JAPFFF010000040">
    <property type="protein sequence ID" value="KAK8841832.1"/>
    <property type="molecule type" value="Genomic_DNA"/>
</dbReference>
<evidence type="ECO:0000313" key="1">
    <source>
        <dbReference type="EMBL" id="KAK8841832.1"/>
    </source>
</evidence>
<accession>A0ABR2H8D7</accession>
<dbReference type="Proteomes" id="UP001470230">
    <property type="component" value="Unassembled WGS sequence"/>
</dbReference>
<sequence>MNLFDKECTVIEEIDDYWQKVTKPVTSISGRKRRRTFLRCKLCDELFRCDSTKDVDNRGQLHFCSKARQLSLTERAKPILEYSHFNFVAGAHLSMSQATSQSLYSFYNTSFTYGYNALIQLNPQINKNLKIPKSENFYKPLKRTQFTTKFKQYAEEIEKKCLQTFIAQRYCSIALDAGKVNSLPMLTICLNNPFNKNGSMLYKIVFYFKGNTIDYQNEILDILSILKSQNIIICSFIGDNLKAQTCALKSDIEGSLQKISDDPYIQTIEWMSCCCHTTALGFDDFVASVEKLSDFKQKLSVVVKFFRTKTVVNKINAICPSFCPTRWTNFTDIMLFFINKADIVTDFLVNNQHIITKYFAKLNQNEINFGTFIFQEIASLYWLLIPYKSFINKIEADSFPASYIFPIFENFCSSLYQTAQKASEIGDTLAVTYADSLISFIKLRFENLYSNRFLKMLWFLTPQGRLQARHEYGDQSEQYSEDGNLVCCDMPQLNIDPDEIQNCISDFIKSSKKRIEDIRKAKEKTNKEDDYCDFTDVEDGEIEFEQVDCELVNSEVYDSTLEDVENIVYEKAVRLIQTLDDDQKKNIEKEIGSIEDYPNLILDEFHKWILNGITSPSIICIYKYNPWSFWQEYMHLKPKKQIFADFCLRYLAITASSANCERSFHEINLELTPGRMKSSEELIRYRINVKKHNNLIQL</sequence>
<dbReference type="SUPFAM" id="SSF53098">
    <property type="entry name" value="Ribonuclease H-like"/>
    <property type="match status" value="1"/>
</dbReference>